<dbReference type="Proteomes" id="UP000669179">
    <property type="component" value="Unassembled WGS sequence"/>
</dbReference>
<protein>
    <submittedName>
        <fullName evidence="4">GNAT family N-acetyltransferase</fullName>
    </submittedName>
</protein>
<keyword evidence="5" id="KW-1185">Reference proteome</keyword>
<dbReference type="Gene3D" id="3.40.630.30">
    <property type="match status" value="1"/>
</dbReference>
<evidence type="ECO:0000313" key="5">
    <source>
        <dbReference type="Proteomes" id="UP000669179"/>
    </source>
</evidence>
<evidence type="ECO:0000256" key="1">
    <source>
        <dbReference type="ARBA" id="ARBA00022679"/>
    </source>
</evidence>
<dbReference type="PANTHER" id="PTHR43877:SF8">
    <property type="entry name" value="N-ACETYLGLUTAMATE SYNTHASE-RELATED"/>
    <property type="match status" value="1"/>
</dbReference>
<dbReference type="EMBL" id="JAGEOJ010000038">
    <property type="protein sequence ID" value="MBO2455544.1"/>
    <property type="molecule type" value="Genomic_DNA"/>
</dbReference>
<reference evidence="4" key="1">
    <citation type="submission" date="2021-03" db="EMBL/GenBank/DDBJ databases">
        <authorList>
            <person name="Kanchanasin P."/>
            <person name="Saeng-In P."/>
            <person name="Phongsopitanun W."/>
            <person name="Yuki M."/>
            <person name="Kudo T."/>
            <person name="Ohkuma M."/>
            <person name="Tanasupawat S."/>
        </authorList>
    </citation>
    <scope>NUCLEOTIDE SEQUENCE</scope>
    <source>
        <strain evidence="4">GKU 128</strain>
    </source>
</reference>
<dbReference type="Pfam" id="PF00583">
    <property type="entry name" value="Acetyltransf_1"/>
    <property type="match status" value="1"/>
</dbReference>
<dbReference type="PROSITE" id="PS51186">
    <property type="entry name" value="GNAT"/>
    <property type="match status" value="1"/>
</dbReference>
<dbReference type="AlphaFoldDB" id="A0A939TAL6"/>
<keyword evidence="2" id="KW-0012">Acyltransferase</keyword>
<name>A0A939TAL6_9ACTN</name>
<dbReference type="PIRSF" id="PIRSF037663">
    <property type="entry name" value="Acetyltransf_GNAT_prd"/>
    <property type="match status" value="1"/>
</dbReference>
<dbReference type="InterPro" id="IPR016181">
    <property type="entry name" value="Acyl_CoA_acyltransferase"/>
</dbReference>
<sequence length="165" mass="18506">MGNIRQPRPDDHTTLIAAIEDWWADSRTPEEARELSRQLPKLFLKHFAGTSLLMEGDAGVEGFLIGFHSADHSDESYIHVIGVHPDKRKDGVARELYEHFFEKAAAAGRTRVRAITSPRNKGSIAFHRSMGFTLEDGDQVVDGVPIHIDYDGPGEDRVSFRRTLP</sequence>
<dbReference type="SUPFAM" id="SSF55729">
    <property type="entry name" value="Acyl-CoA N-acyltransferases (Nat)"/>
    <property type="match status" value="1"/>
</dbReference>
<keyword evidence="1" id="KW-0808">Transferase</keyword>
<dbReference type="GO" id="GO:0016747">
    <property type="term" value="F:acyltransferase activity, transferring groups other than amino-acyl groups"/>
    <property type="evidence" value="ECO:0007669"/>
    <property type="project" value="InterPro"/>
</dbReference>
<dbReference type="InterPro" id="IPR017255">
    <property type="entry name" value="AcTrfase_GNAT_prd"/>
</dbReference>
<proteinExistence type="predicted"/>
<comment type="caution">
    <text evidence="4">The sequence shown here is derived from an EMBL/GenBank/DDBJ whole genome shotgun (WGS) entry which is preliminary data.</text>
</comment>
<dbReference type="InterPro" id="IPR000182">
    <property type="entry name" value="GNAT_dom"/>
</dbReference>
<dbReference type="InterPro" id="IPR050832">
    <property type="entry name" value="Bact_Acetyltransf"/>
</dbReference>
<feature type="domain" description="N-acetyltransferase" evidence="3">
    <location>
        <begin position="2"/>
        <end position="155"/>
    </location>
</feature>
<dbReference type="RefSeq" id="WP_208263767.1">
    <property type="nucleotide sequence ID" value="NZ_JAGEOJ010000038.1"/>
</dbReference>
<gene>
    <name evidence="4" type="ORF">J4573_51300</name>
</gene>
<evidence type="ECO:0000256" key="2">
    <source>
        <dbReference type="ARBA" id="ARBA00023315"/>
    </source>
</evidence>
<dbReference type="CDD" id="cd04301">
    <property type="entry name" value="NAT_SF"/>
    <property type="match status" value="1"/>
</dbReference>
<dbReference type="PANTHER" id="PTHR43877">
    <property type="entry name" value="AMINOALKYLPHOSPHONATE N-ACETYLTRANSFERASE-RELATED-RELATED"/>
    <property type="match status" value="1"/>
</dbReference>
<accession>A0A939TAL6</accession>
<evidence type="ECO:0000259" key="3">
    <source>
        <dbReference type="PROSITE" id="PS51186"/>
    </source>
</evidence>
<evidence type="ECO:0000313" key="4">
    <source>
        <dbReference type="EMBL" id="MBO2455544.1"/>
    </source>
</evidence>
<organism evidence="4 5">
    <name type="scientific">Actinomadura barringtoniae</name>
    <dbReference type="NCBI Taxonomy" id="1427535"/>
    <lineage>
        <taxon>Bacteria</taxon>
        <taxon>Bacillati</taxon>
        <taxon>Actinomycetota</taxon>
        <taxon>Actinomycetes</taxon>
        <taxon>Streptosporangiales</taxon>
        <taxon>Thermomonosporaceae</taxon>
        <taxon>Actinomadura</taxon>
    </lineage>
</organism>